<organism evidence="2 3">
    <name type="scientific">Jiangella asiatica</name>
    <dbReference type="NCBI Taxonomy" id="2530372"/>
    <lineage>
        <taxon>Bacteria</taxon>
        <taxon>Bacillati</taxon>
        <taxon>Actinomycetota</taxon>
        <taxon>Actinomycetes</taxon>
        <taxon>Jiangellales</taxon>
        <taxon>Jiangellaceae</taxon>
        <taxon>Jiangella</taxon>
    </lineage>
</organism>
<keyword evidence="3" id="KW-1185">Reference proteome</keyword>
<name>A0A4R5DNC4_9ACTN</name>
<sequence>MPKAAEPPPPVVDWRTIVAFEITTKERTTGRFVKKLVAGRLAVRTPLGDAADAPLAPCAFFKPSIHGIGVARRLFLDEDATSTLVSVDDRETVGDEHHFRVRDGDGAQIGLVRRIPPSARPLKHTWRVDQPGRPEIVGRNEWTGVGSALTGGAAGTVLARARMGVTCVESLPAGIPLRVLTKHGGQGRWPVGSPGSKGCESRWTSPNPGTTRSTP</sequence>
<feature type="region of interest" description="Disordered" evidence="1">
    <location>
        <begin position="182"/>
        <end position="215"/>
    </location>
</feature>
<proteinExistence type="predicted"/>
<dbReference type="OrthoDB" id="3522598at2"/>
<evidence type="ECO:0000313" key="2">
    <source>
        <dbReference type="EMBL" id="TDE12213.1"/>
    </source>
</evidence>
<reference evidence="2 3" key="1">
    <citation type="submission" date="2019-03" db="EMBL/GenBank/DDBJ databases">
        <title>Draft genome sequences of novel Actinobacteria.</title>
        <authorList>
            <person name="Sahin N."/>
            <person name="Ay H."/>
            <person name="Saygin H."/>
        </authorList>
    </citation>
    <scope>NUCLEOTIDE SEQUENCE [LARGE SCALE GENOMIC DNA]</scope>
    <source>
        <strain evidence="2 3">5K138</strain>
    </source>
</reference>
<protein>
    <submittedName>
        <fullName evidence="2">Uncharacterized protein</fullName>
    </submittedName>
</protein>
<comment type="caution">
    <text evidence="2">The sequence shown here is derived from an EMBL/GenBank/DDBJ whole genome shotgun (WGS) entry which is preliminary data.</text>
</comment>
<dbReference type="InParanoid" id="A0A4R5DNC4"/>
<dbReference type="RefSeq" id="WP_131893145.1">
    <property type="nucleotide sequence ID" value="NZ_SMKZ01000008.1"/>
</dbReference>
<accession>A0A4R5DNC4</accession>
<evidence type="ECO:0000313" key="3">
    <source>
        <dbReference type="Proteomes" id="UP000294739"/>
    </source>
</evidence>
<dbReference type="Proteomes" id="UP000294739">
    <property type="component" value="Unassembled WGS sequence"/>
</dbReference>
<dbReference type="AlphaFoldDB" id="A0A4R5DNC4"/>
<feature type="compositionally biased region" description="Polar residues" evidence="1">
    <location>
        <begin position="202"/>
        <end position="215"/>
    </location>
</feature>
<gene>
    <name evidence="2" type="ORF">E1269_07960</name>
</gene>
<evidence type="ECO:0000256" key="1">
    <source>
        <dbReference type="SAM" id="MobiDB-lite"/>
    </source>
</evidence>
<dbReference type="EMBL" id="SMKZ01000008">
    <property type="protein sequence ID" value="TDE12213.1"/>
    <property type="molecule type" value="Genomic_DNA"/>
</dbReference>